<evidence type="ECO:0000256" key="1">
    <source>
        <dbReference type="SAM" id="Phobius"/>
    </source>
</evidence>
<dbReference type="OrthoDB" id="2429124at2"/>
<dbReference type="EMBL" id="AJYB01000002">
    <property type="protein sequence ID" value="EIM08547.1"/>
    <property type="molecule type" value="Genomic_DNA"/>
</dbReference>
<gene>
    <name evidence="3" type="ORF">A1A1_00585</name>
    <name evidence="2" type="ORF">BBH88_01580</name>
</gene>
<evidence type="ECO:0000313" key="2">
    <source>
        <dbReference type="EMBL" id="ANU09111.1"/>
    </source>
</evidence>
<dbReference type="Proteomes" id="UP000092661">
    <property type="component" value="Chromosome"/>
</dbReference>
<evidence type="ECO:0000313" key="5">
    <source>
        <dbReference type="Proteomes" id="UP000092661"/>
    </source>
</evidence>
<feature type="transmembrane region" description="Helical" evidence="1">
    <location>
        <begin position="6"/>
        <end position="26"/>
    </location>
</feature>
<keyword evidence="1" id="KW-1133">Transmembrane helix</keyword>
<reference evidence="3 4" key="1">
    <citation type="journal article" date="2012" name="J. Bacteriol.">
        <title>Genome Sequence of the Antarctic Psychrophile Bacterium Planococcus antarcticus DSM 14505.</title>
        <authorList>
            <person name="Margolles A."/>
            <person name="Gueimonde M."/>
            <person name="Sanchez B."/>
        </authorList>
    </citation>
    <scope>NUCLEOTIDE SEQUENCE [LARGE SCALE GENOMIC DNA]</scope>
    <source>
        <strain evidence="3 4">DSM 14505</strain>
    </source>
</reference>
<keyword evidence="1" id="KW-0472">Membrane</keyword>
<dbReference type="RefSeq" id="WP_006828145.1">
    <property type="nucleotide sequence ID" value="NZ_AJYB01000002.1"/>
</dbReference>
<protein>
    <submittedName>
        <fullName evidence="3">Uncharacterized protein</fullName>
    </submittedName>
</protein>
<organism evidence="3 4">
    <name type="scientific">Planococcus antarcticus DSM 14505</name>
    <dbReference type="NCBI Taxonomy" id="1185653"/>
    <lineage>
        <taxon>Bacteria</taxon>
        <taxon>Bacillati</taxon>
        <taxon>Bacillota</taxon>
        <taxon>Bacilli</taxon>
        <taxon>Bacillales</taxon>
        <taxon>Caryophanaceae</taxon>
        <taxon>Planococcus</taxon>
    </lineage>
</organism>
<evidence type="ECO:0000313" key="4">
    <source>
        <dbReference type="Proteomes" id="UP000004725"/>
    </source>
</evidence>
<sequence length="94" mass="10795">MKKNITKNFIYTGTLMASSILLLTVYKKNRAKKIWVYEDNDMRNSVTVDHEESVNADLDEAEIGLTQLDSAYRSEWQANGFPQTHKAIAELENK</sequence>
<dbReference type="KEGG" id="pana:BBH88_01580"/>
<name>A0A1C7DCS6_9BACL</name>
<dbReference type="eggNOG" id="ENOG502ZDCY">
    <property type="taxonomic scope" value="Bacteria"/>
</dbReference>
<keyword evidence="5" id="KW-1185">Reference proteome</keyword>
<accession>A0A1C7DCS6</accession>
<proteinExistence type="predicted"/>
<dbReference type="EMBL" id="CP016534">
    <property type="protein sequence ID" value="ANU09111.1"/>
    <property type="molecule type" value="Genomic_DNA"/>
</dbReference>
<reference evidence="2" key="3">
    <citation type="submission" date="2016-10" db="EMBL/GenBank/DDBJ databases">
        <authorList>
            <person name="See-Too W.S."/>
        </authorList>
    </citation>
    <scope>NUCLEOTIDE SEQUENCE</scope>
    <source>
        <strain evidence="2">DSM 14505</strain>
    </source>
</reference>
<dbReference type="Proteomes" id="UP000004725">
    <property type="component" value="Unassembled WGS sequence"/>
</dbReference>
<evidence type="ECO:0000313" key="3">
    <source>
        <dbReference type="EMBL" id="EIM08547.1"/>
    </source>
</evidence>
<keyword evidence="1" id="KW-0812">Transmembrane</keyword>
<reference evidence="5" key="2">
    <citation type="submission" date="2016-07" db="EMBL/GenBank/DDBJ databases">
        <authorList>
            <person name="See-Too W.S."/>
        </authorList>
    </citation>
    <scope>NUCLEOTIDE SEQUENCE [LARGE SCALE GENOMIC DNA]</scope>
    <source>
        <strain evidence="5">DSM 14505</strain>
    </source>
</reference>
<dbReference type="AlphaFoldDB" id="A0A1C7DCS6"/>